<evidence type="ECO:0000256" key="1">
    <source>
        <dbReference type="SAM" id="Phobius"/>
    </source>
</evidence>
<dbReference type="AlphaFoldDB" id="A0A4D4JGK6"/>
<evidence type="ECO:0000313" key="3">
    <source>
        <dbReference type="Proteomes" id="UP000298860"/>
    </source>
</evidence>
<feature type="transmembrane region" description="Helical" evidence="1">
    <location>
        <begin position="7"/>
        <end position="27"/>
    </location>
</feature>
<dbReference type="EMBL" id="BJFL01000032">
    <property type="protein sequence ID" value="GDY33027.1"/>
    <property type="molecule type" value="Genomic_DNA"/>
</dbReference>
<proteinExistence type="predicted"/>
<name>A0A4D4JGK6_9PSEU</name>
<dbReference type="OrthoDB" id="9940032at2"/>
<dbReference type="RefSeq" id="WP_137816006.1">
    <property type="nucleotide sequence ID" value="NZ_BJFL01000032.1"/>
</dbReference>
<accession>A0A4D4JGK6</accession>
<evidence type="ECO:0000313" key="2">
    <source>
        <dbReference type="EMBL" id="GDY33027.1"/>
    </source>
</evidence>
<keyword evidence="1" id="KW-0472">Membrane</keyword>
<keyword evidence="3" id="KW-1185">Reference proteome</keyword>
<keyword evidence="1" id="KW-0812">Transmembrane</keyword>
<reference evidence="3" key="1">
    <citation type="submission" date="2019-04" db="EMBL/GenBank/DDBJ databases">
        <title>Draft genome sequence of Pseudonocardiaceae bacterium SL3-2-4.</title>
        <authorList>
            <person name="Ningsih F."/>
            <person name="Yokota A."/>
            <person name="Sakai Y."/>
            <person name="Nanatani K."/>
            <person name="Yabe S."/>
            <person name="Oetari A."/>
            <person name="Sjamsuridzal W."/>
        </authorList>
    </citation>
    <scope>NUCLEOTIDE SEQUENCE [LARGE SCALE GENOMIC DNA]</scope>
    <source>
        <strain evidence="3">SL3-2-4</strain>
    </source>
</reference>
<comment type="caution">
    <text evidence="2">The sequence shown here is derived from an EMBL/GenBank/DDBJ whole genome shotgun (WGS) entry which is preliminary data.</text>
</comment>
<dbReference type="Proteomes" id="UP000298860">
    <property type="component" value="Unassembled WGS sequence"/>
</dbReference>
<protein>
    <submittedName>
        <fullName evidence="2">Uncharacterized protein</fullName>
    </submittedName>
</protein>
<gene>
    <name evidence="2" type="ORF">GTS_46600</name>
</gene>
<organism evidence="2 3">
    <name type="scientific">Gandjariella thermophila</name>
    <dbReference type="NCBI Taxonomy" id="1931992"/>
    <lineage>
        <taxon>Bacteria</taxon>
        <taxon>Bacillati</taxon>
        <taxon>Actinomycetota</taxon>
        <taxon>Actinomycetes</taxon>
        <taxon>Pseudonocardiales</taxon>
        <taxon>Pseudonocardiaceae</taxon>
        <taxon>Gandjariella</taxon>
    </lineage>
</organism>
<feature type="transmembrane region" description="Helical" evidence="1">
    <location>
        <begin position="51"/>
        <end position="73"/>
    </location>
</feature>
<sequence length="105" mass="11713">MVARVGIGTVLGLVYLAGIVTSGLVYLQRAGFGELKSREGVDWREFLLPNIPYFALTLAKMFVWPAVLLFWLVMKMPRSPWRAITDDHGRAVRRVTRVGGANTGH</sequence>
<keyword evidence="1" id="KW-1133">Transmembrane helix</keyword>